<evidence type="ECO:0000313" key="1">
    <source>
        <dbReference type="EMBL" id="CCH67551.1"/>
    </source>
</evidence>
<reference evidence="1 2" key="1">
    <citation type="submission" date="2012-05" db="EMBL/GenBank/DDBJ databases">
        <authorList>
            <person name="Hilton J."/>
        </authorList>
    </citation>
    <scope>NUCLEOTIDE SEQUENCE [LARGE SCALE GENOMIC DNA]</scope>
    <source>
        <strain evidence="1 2">HH01</strain>
    </source>
</reference>
<dbReference type="Proteomes" id="UP000053051">
    <property type="component" value="Unassembled WGS sequence"/>
</dbReference>
<dbReference type="EMBL" id="CAIY01000047">
    <property type="protein sequence ID" value="CCH67551.1"/>
    <property type="molecule type" value="Genomic_DNA"/>
</dbReference>
<protein>
    <submittedName>
        <fullName evidence="1">Uncharacterized protein</fullName>
    </submittedName>
</protein>
<gene>
    <name evidence="1" type="ORF">RINTHH_13960</name>
</gene>
<sequence length="37" mass="4260">MLRINLLVWALVFYDQNKQSNYKDRGGDGVILDSSMV</sequence>
<organism evidence="1 2">
    <name type="scientific">Richelia intracellularis HH01</name>
    <dbReference type="NCBI Taxonomy" id="1165094"/>
    <lineage>
        <taxon>Bacteria</taxon>
        <taxon>Bacillati</taxon>
        <taxon>Cyanobacteriota</taxon>
        <taxon>Cyanophyceae</taxon>
        <taxon>Nostocales</taxon>
        <taxon>Nostocaceae</taxon>
        <taxon>Richelia</taxon>
    </lineage>
</organism>
<keyword evidence="2" id="KW-1185">Reference proteome</keyword>
<proteinExistence type="predicted"/>
<reference evidence="2" key="2">
    <citation type="submission" date="2016-01" db="EMBL/GenBank/DDBJ databases">
        <title>Diatom-associated endosymboitic cyanobacterium lacks core nitrogen metabolism enzymes.</title>
        <authorList>
            <person name="Hilton J.A."/>
            <person name="Foster R.A."/>
            <person name="Tripp H.J."/>
            <person name="Carter B.J."/>
            <person name="Zehr J.P."/>
            <person name="Villareal T.A."/>
        </authorList>
    </citation>
    <scope>NUCLEOTIDE SEQUENCE [LARGE SCALE GENOMIC DNA]</scope>
    <source>
        <strain evidence="2">HH01</strain>
    </source>
</reference>
<name>M1X5Q8_9NOST</name>
<dbReference type="AlphaFoldDB" id="M1X5Q8"/>
<evidence type="ECO:0000313" key="2">
    <source>
        <dbReference type="Proteomes" id="UP000053051"/>
    </source>
</evidence>
<accession>M1X5Q8</accession>
<comment type="caution">
    <text evidence="1">The sequence shown here is derived from an EMBL/GenBank/DDBJ whole genome shotgun (WGS) entry which is preliminary data.</text>
</comment>